<dbReference type="SUPFAM" id="SSF81383">
    <property type="entry name" value="F-box domain"/>
    <property type="match status" value="1"/>
</dbReference>
<sequence>MSEDRRIIEYEGLKYYKEEGQWYQLQMYPIEANKLPDAIKTKKPTKFDLPPEIQLDVFKCLDFTQLLSVQQTNVYFKNFIYQYDKELARKKFNKLEIFPISEGTKNRYKEHNKPPKLYDFKSEELRLWDFGMSEQTYKFFKPEPRLYEFELSKQLEKKWKSAIENSIPMFLTSTNEKTVICELERNCKGQRDLYYFQLSRFAKTIEEMKIARYFFQLLFNCTFEFSIIHVVINPQMIELLFDNDNKVPLQLHSQITELALYDELNLNFAWNHLISNEFVMFIGIESFNMEKNRDFLFNILTNGGDKFFNVGYDNNDSKLYNLIIEHIETAQDLSKMVHEIKFNEMYGHLLSSKGAKNIEDDGKTKRFQISNKHNPKIEFSVSIEKGRMRNIPTYGNNLFLTVYAKKMNKDRKIIEHEGLKYYKEVNGINCRCFQLKKTRCLMLLKLNQNLTFRLKYVFKCLDFTQLLDVQQASGYFKNFIYEHGKVLARKQFDKLEIVICVEGTRQGFFYQTSNLGSFRNSHIPDVSSPENRCLICSDMREKSGVMTPLTKRSEQNVYRTTKYRAGEEQVKFSIDDPNIDERKRRVPRIKLFDFKLDEHKRDFGFCDQKKLNFFKIEREFYEFELTGELEKKWKRGIEEAIPMFLQTVSKGNFEVAVFQLEQNYYSERGF</sequence>
<dbReference type="Proteomes" id="UP000887563">
    <property type="component" value="Unplaced"/>
</dbReference>
<name>A0A914KN83_MELIC</name>
<keyword evidence="1" id="KW-1185">Reference proteome</keyword>
<reference evidence="2" key="1">
    <citation type="submission" date="2022-11" db="UniProtKB">
        <authorList>
            <consortium name="WormBaseParasite"/>
        </authorList>
    </citation>
    <scope>IDENTIFICATION</scope>
</reference>
<organism evidence="1 2">
    <name type="scientific">Meloidogyne incognita</name>
    <name type="common">Southern root-knot nematode worm</name>
    <name type="synonym">Oxyuris incognita</name>
    <dbReference type="NCBI Taxonomy" id="6306"/>
    <lineage>
        <taxon>Eukaryota</taxon>
        <taxon>Metazoa</taxon>
        <taxon>Ecdysozoa</taxon>
        <taxon>Nematoda</taxon>
        <taxon>Chromadorea</taxon>
        <taxon>Rhabditida</taxon>
        <taxon>Tylenchina</taxon>
        <taxon>Tylenchomorpha</taxon>
        <taxon>Tylenchoidea</taxon>
        <taxon>Meloidogynidae</taxon>
        <taxon>Meloidogyninae</taxon>
        <taxon>Meloidogyne</taxon>
        <taxon>Meloidogyne incognita group</taxon>
    </lineage>
</organism>
<dbReference type="CDD" id="cd09917">
    <property type="entry name" value="F-box_SF"/>
    <property type="match status" value="1"/>
</dbReference>
<evidence type="ECO:0000313" key="2">
    <source>
        <dbReference type="WBParaSite" id="Minc3s00057g02955"/>
    </source>
</evidence>
<evidence type="ECO:0000313" key="1">
    <source>
        <dbReference type="Proteomes" id="UP000887563"/>
    </source>
</evidence>
<protein>
    <submittedName>
        <fullName evidence="2">F-box domain-containing protein</fullName>
    </submittedName>
</protein>
<dbReference type="WBParaSite" id="Minc3s00057g02955">
    <property type="protein sequence ID" value="Minc3s00057g02955"/>
    <property type="gene ID" value="Minc3s00057g02955"/>
</dbReference>
<dbReference type="InterPro" id="IPR036047">
    <property type="entry name" value="F-box-like_dom_sf"/>
</dbReference>
<proteinExistence type="predicted"/>
<dbReference type="AlphaFoldDB" id="A0A914KN83"/>
<accession>A0A914KN83</accession>